<dbReference type="GO" id="GO:0003723">
    <property type="term" value="F:RNA binding"/>
    <property type="evidence" value="ECO:0007669"/>
    <property type="project" value="InterPro"/>
</dbReference>
<dbReference type="InterPro" id="IPR016024">
    <property type="entry name" value="ARM-type_fold"/>
</dbReference>
<keyword evidence="5 8" id="KW-0663">Pyridoxal phosphate</keyword>
<dbReference type="SUPFAM" id="SSF53383">
    <property type="entry name" value="PLP-dependent transferases"/>
    <property type="match status" value="1"/>
</dbReference>
<dbReference type="SUPFAM" id="SSF48371">
    <property type="entry name" value="ARM repeat"/>
    <property type="match status" value="1"/>
</dbReference>
<dbReference type="InterPro" id="IPR021115">
    <property type="entry name" value="Pyridoxal-P_BS"/>
</dbReference>
<dbReference type="AlphaFoldDB" id="A0A9P4QD55"/>
<evidence type="ECO:0000256" key="1">
    <source>
        <dbReference type="ARBA" id="ARBA00001933"/>
    </source>
</evidence>
<gene>
    <name evidence="10" type="ORF">K431DRAFT_264483</name>
</gene>
<keyword evidence="6" id="KW-0456">Lyase</keyword>
<organism evidence="10 11">
    <name type="scientific">Polychaeton citri CBS 116435</name>
    <dbReference type="NCBI Taxonomy" id="1314669"/>
    <lineage>
        <taxon>Eukaryota</taxon>
        <taxon>Fungi</taxon>
        <taxon>Dikarya</taxon>
        <taxon>Ascomycota</taxon>
        <taxon>Pezizomycotina</taxon>
        <taxon>Dothideomycetes</taxon>
        <taxon>Dothideomycetidae</taxon>
        <taxon>Capnodiales</taxon>
        <taxon>Capnodiaceae</taxon>
        <taxon>Polychaeton</taxon>
    </lineage>
</organism>
<evidence type="ECO:0000256" key="8">
    <source>
        <dbReference type="PIRSR" id="PIRSR602129-50"/>
    </source>
</evidence>
<comment type="cofactor">
    <cofactor evidence="1 8">
        <name>pyridoxal 5'-phosphate</name>
        <dbReference type="ChEBI" id="CHEBI:597326"/>
    </cofactor>
</comment>
<dbReference type="GO" id="GO:0005737">
    <property type="term" value="C:cytoplasm"/>
    <property type="evidence" value="ECO:0007669"/>
    <property type="project" value="TreeGrafter"/>
</dbReference>
<dbReference type="InterPro" id="IPR001313">
    <property type="entry name" value="Pumilio_RNA-bd_rpt"/>
</dbReference>
<feature type="region of interest" description="Disordered" evidence="9">
    <location>
        <begin position="1048"/>
        <end position="1080"/>
    </location>
</feature>
<comment type="caution">
    <text evidence="10">The sequence shown here is derived from an EMBL/GenBank/DDBJ whole genome shotgun (WGS) entry which is preliminary data.</text>
</comment>
<dbReference type="InterPro" id="IPR002129">
    <property type="entry name" value="PyrdxlP-dep_de-COase"/>
</dbReference>
<dbReference type="GO" id="GO:0019752">
    <property type="term" value="P:carboxylic acid metabolic process"/>
    <property type="evidence" value="ECO:0007669"/>
    <property type="project" value="InterPro"/>
</dbReference>
<evidence type="ECO:0000256" key="6">
    <source>
        <dbReference type="ARBA" id="ARBA00023239"/>
    </source>
</evidence>
<feature type="modified residue" description="N6-(pyridoxal phosphate)lysine" evidence="8">
    <location>
        <position position="1018"/>
    </location>
</feature>
<keyword evidence="10" id="KW-0808">Transferase</keyword>
<dbReference type="Pfam" id="PF00282">
    <property type="entry name" value="Pyridoxal_deC"/>
    <property type="match status" value="1"/>
</dbReference>
<dbReference type="Gene3D" id="1.25.10.10">
    <property type="entry name" value="Leucine-rich Repeat Variant"/>
    <property type="match status" value="3"/>
</dbReference>
<feature type="compositionally biased region" description="Basic residues" evidence="9">
    <location>
        <begin position="1"/>
        <end position="10"/>
    </location>
</feature>
<keyword evidence="4" id="KW-0210">Decarboxylase</keyword>
<dbReference type="SMART" id="SM00025">
    <property type="entry name" value="Pumilio"/>
    <property type="match status" value="5"/>
</dbReference>
<reference evidence="10" key="1">
    <citation type="journal article" date="2020" name="Stud. Mycol.">
        <title>101 Dothideomycetes genomes: a test case for predicting lifestyles and emergence of pathogens.</title>
        <authorList>
            <person name="Haridas S."/>
            <person name="Albert R."/>
            <person name="Binder M."/>
            <person name="Bloem J."/>
            <person name="Labutti K."/>
            <person name="Salamov A."/>
            <person name="Andreopoulos B."/>
            <person name="Baker S."/>
            <person name="Barry K."/>
            <person name="Bills G."/>
            <person name="Bluhm B."/>
            <person name="Cannon C."/>
            <person name="Castanera R."/>
            <person name="Culley D."/>
            <person name="Daum C."/>
            <person name="Ezra D."/>
            <person name="Gonzalez J."/>
            <person name="Henrissat B."/>
            <person name="Kuo A."/>
            <person name="Liang C."/>
            <person name="Lipzen A."/>
            <person name="Lutzoni F."/>
            <person name="Magnuson J."/>
            <person name="Mondo S."/>
            <person name="Nolan M."/>
            <person name="Ohm R."/>
            <person name="Pangilinan J."/>
            <person name="Park H.-J."/>
            <person name="Ramirez L."/>
            <person name="Alfaro M."/>
            <person name="Sun H."/>
            <person name="Tritt A."/>
            <person name="Yoshinaga Y."/>
            <person name="Zwiers L.-H."/>
            <person name="Turgeon B."/>
            <person name="Goodwin S."/>
            <person name="Spatafora J."/>
            <person name="Crous P."/>
            <person name="Grigoriev I."/>
        </authorList>
    </citation>
    <scope>NUCLEOTIDE SEQUENCE</scope>
    <source>
        <strain evidence="10">CBS 116435</strain>
    </source>
</reference>
<name>A0A9P4QD55_9PEZI</name>
<dbReference type="Pfam" id="PF22493">
    <property type="entry name" value="PUF_NOP9"/>
    <property type="match status" value="1"/>
</dbReference>
<evidence type="ECO:0000313" key="11">
    <source>
        <dbReference type="Proteomes" id="UP000799441"/>
    </source>
</evidence>
<evidence type="ECO:0000256" key="5">
    <source>
        <dbReference type="ARBA" id="ARBA00022898"/>
    </source>
</evidence>
<sequence>MPRENRKRGRRGEATVAKKRKYEDAAGGEGEADQVDIATQSSSKRRRSADEADGSETAAFQTPQDASMDDAYPAEDRPFYGMLDEEEQEYFKRADEMLEMNEFGDPEERKLFLENVYREADGKELKLANSQSCSRLLERLIQLSTPSQLKTLFQRFSGNFIHLMSHRFASHCLEQLLTRAAPYVSDELSNSKSKSSSNGDGAPETLEKLFLQVIDELKGSMGFVMIDRFASHVFRTLLLVLSGQGIESGASKSLLASKKKEGVSVNGIDVAQLDGGDTTRKVPHSFAAASEGLINDSVAGLDVEKLRSLAVHPNASPVLQLLLQLELSHFGKQHARDSNSIYKTLLPDEQVTEDNDSGKFLGSLIYDPVGSHLVEMIVKCTPGKVWKGLYRSFFKERLGSFARNEIAGYVVCIILERLGKDDLLEAHERVVGQIPSLLERGRTVVVRTLIERCAVRDIDTRAIAVQIDRAFLKDTLFDIERFLQLDNSIQTNGGDAHDSVQDSADGLVGNLGGASPAKVHFNVLAQAMIVVPGPLSALIIDSLMSLDSKTLLRIAKDNVPSRTLQAALSSKNASVIQTRKLVQHFYGHIGDLALDKSASHVVDKIWEGTHGLAFIRERIAEELAENEAALRNSPCGRGVWKNWKMDMYKRRRVQWVKQSNVKASNDGFQSFSELDKSLTRETKPKTPLELARERHANKAKADQSKPMAHRSDAPNLCTAVKDLIVPFVRAADQDAAVKGEGHGLQQSSPNPRTTLVEHLPPTKLNSLLQLPLQAEGTGRDGLLSAVQAVLQYSVNTWDQGFMDKLYAAPTPVGVTADMLLSALNTNLHVYQVSPALTVIEKQTAKALAEKFGFKGPYAGGISQPGGSAANQSSIVIARNNLFPETKSEGNGSRKFVLFTSAHGHYSLEKAAQMFGFGSNAVRSVPVDKRGCIVAEKLDALIEKAKADGETPFYVNATAGTTVLGSYDPLHEIADICQKHKVWMHVDGSWGSPVVFSEKQKHKVAGIERADSIALCPHKMMGIGVTCSFLLGKDMRQFHKGMTLPAGYLFHNPDEDEETQNGAVDRSAVDSQSPDAHPNVEEPGYRAIWDLADLTPQCGRRGDSLKLALTWVYYGSSGIKAYIDNAFDMAAYMASLIESNPKFTLISENPPPCLQVCFYFDKQSGAGHEERNSKITEKVSRVLIHRGFMIDYAPGEDGRFFRVVVNNQTRRPTVDGLVAAIEDVGSKLTL</sequence>
<evidence type="ECO:0000313" key="10">
    <source>
        <dbReference type="EMBL" id="KAF2723503.1"/>
    </source>
</evidence>
<dbReference type="InterPro" id="IPR011989">
    <property type="entry name" value="ARM-like"/>
</dbReference>
<dbReference type="InterPro" id="IPR015421">
    <property type="entry name" value="PyrdxlP-dep_Trfase_major"/>
</dbReference>
<dbReference type="Proteomes" id="UP000799441">
    <property type="component" value="Unassembled WGS sequence"/>
</dbReference>
<evidence type="ECO:0000256" key="4">
    <source>
        <dbReference type="ARBA" id="ARBA00022793"/>
    </source>
</evidence>
<proteinExistence type="inferred from homology"/>
<dbReference type="PANTHER" id="PTHR45677">
    <property type="entry name" value="GLUTAMATE DECARBOXYLASE-RELATED"/>
    <property type="match status" value="1"/>
</dbReference>
<comment type="similarity">
    <text evidence="2">Belongs to the group II decarboxylase family.</text>
</comment>
<protein>
    <submittedName>
        <fullName evidence="10">PLP-dependent transferase</fullName>
    </submittedName>
</protein>
<dbReference type="GO" id="GO:0016740">
    <property type="term" value="F:transferase activity"/>
    <property type="evidence" value="ECO:0007669"/>
    <property type="project" value="UniProtKB-KW"/>
</dbReference>
<dbReference type="GO" id="GO:0030170">
    <property type="term" value="F:pyridoxal phosphate binding"/>
    <property type="evidence" value="ECO:0007669"/>
    <property type="project" value="InterPro"/>
</dbReference>
<dbReference type="Gene3D" id="3.40.640.10">
    <property type="entry name" value="Type I PLP-dependent aspartate aminotransferase-like (Major domain)"/>
    <property type="match status" value="1"/>
</dbReference>
<dbReference type="PANTHER" id="PTHR45677:SF8">
    <property type="entry name" value="CYSTEINE SULFINIC ACID DECARBOXYLASE"/>
    <property type="match status" value="1"/>
</dbReference>
<dbReference type="EMBL" id="MU003776">
    <property type="protein sequence ID" value="KAF2723503.1"/>
    <property type="molecule type" value="Genomic_DNA"/>
</dbReference>
<keyword evidence="3" id="KW-0677">Repeat</keyword>
<evidence type="ECO:0000256" key="2">
    <source>
        <dbReference type="ARBA" id="ARBA00009533"/>
    </source>
</evidence>
<comment type="function">
    <text evidence="7">RNA-binding nucleolar protein required for pre-rRNA processing. Involved in production of 18S rRNA and assembly of small ribosomal subunit.</text>
</comment>
<evidence type="ECO:0000256" key="3">
    <source>
        <dbReference type="ARBA" id="ARBA00022737"/>
    </source>
</evidence>
<dbReference type="PROSITE" id="PS00392">
    <property type="entry name" value="DDC_GAD_HDC_YDC"/>
    <property type="match status" value="1"/>
</dbReference>
<accession>A0A9P4QD55</accession>
<dbReference type="InterPro" id="IPR015424">
    <property type="entry name" value="PyrdxlP-dep_Trfase"/>
</dbReference>
<evidence type="ECO:0000256" key="7">
    <source>
        <dbReference type="ARBA" id="ARBA00024893"/>
    </source>
</evidence>
<dbReference type="GO" id="GO:0016831">
    <property type="term" value="F:carboxy-lyase activity"/>
    <property type="evidence" value="ECO:0007669"/>
    <property type="project" value="UniProtKB-KW"/>
</dbReference>
<dbReference type="OrthoDB" id="392571at2759"/>
<dbReference type="Gene3D" id="3.90.1150.170">
    <property type="match status" value="1"/>
</dbReference>
<keyword evidence="11" id="KW-1185">Reference proteome</keyword>
<evidence type="ECO:0000256" key="9">
    <source>
        <dbReference type="SAM" id="MobiDB-lite"/>
    </source>
</evidence>
<feature type="region of interest" description="Disordered" evidence="9">
    <location>
        <begin position="1"/>
        <end position="76"/>
    </location>
</feature>